<dbReference type="SMART" id="SM00471">
    <property type="entry name" value="HDc"/>
    <property type="match status" value="1"/>
</dbReference>
<keyword evidence="3" id="KW-1185">Reference proteome</keyword>
<dbReference type="KEGG" id="ssei:FJR45_05580"/>
<dbReference type="EMBL" id="CP041235">
    <property type="protein sequence ID" value="QOP43449.1"/>
    <property type="molecule type" value="Genomic_DNA"/>
</dbReference>
<dbReference type="Pfam" id="PF13487">
    <property type="entry name" value="HD_5"/>
    <property type="match status" value="1"/>
</dbReference>
<gene>
    <name evidence="2" type="ORF">FJR45_05580</name>
</gene>
<sequence length="311" mass="35884">MKSTKYISIDKDIIKENAVFEFNLFIPSEKEKKMHYFKHAGTLVSAEDVKKLKDIQAVYINEKERAYYLRYYNQRVAHAQKKYINFEEKAAKIYHKATVILHALFSNPEDPKTYKTSKHVIYELVETVADKNFSIDSIINIAEHQYTIMTHSINVCIYALNLGAYLKFSKEMLEALGEAALLHDIGKSKINSEIVEKKGRLSEMEFTEMKKYPMFGYAIGLKLGITNKDILMGIKYHQERMDGSGYPAGLNGEHIPYIARIIAVCDVFDALTSRRSYKEAMGVFEALLLMKTKMSKQLDVKILNKMIEMLR</sequence>
<dbReference type="RefSeq" id="WP_193151735.1">
    <property type="nucleotide sequence ID" value="NZ_CP041235.1"/>
</dbReference>
<evidence type="ECO:0000259" key="1">
    <source>
        <dbReference type="PROSITE" id="PS51832"/>
    </source>
</evidence>
<evidence type="ECO:0000313" key="2">
    <source>
        <dbReference type="EMBL" id="QOP43449.1"/>
    </source>
</evidence>
<reference evidence="2 3" key="1">
    <citation type="submission" date="2019-06" db="EMBL/GenBank/DDBJ databases">
        <title>Sulfurimonas gotlandica sp. nov., a chemoautotrophic and psychrotolerant epsilonproteobacterium isolated from a pelagic redoxcline, and an emended description of the genus Sulfurimonas.</title>
        <authorList>
            <person name="Wang S."/>
            <person name="Jiang L."/>
            <person name="Shao Z."/>
        </authorList>
    </citation>
    <scope>NUCLEOTIDE SEQUENCE [LARGE SCALE GENOMIC DNA]</scope>
    <source>
        <strain evidence="2 3">S2-6</strain>
    </source>
</reference>
<dbReference type="PROSITE" id="PS51832">
    <property type="entry name" value="HD_GYP"/>
    <property type="match status" value="1"/>
</dbReference>
<organism evidence="2 3">
    <name type="scientific">Sulfurimonas sediminis</name>
    <dbReference type="NCBI Taxonomy" id="2590020"/>
    <lineage>
        <taxon>Bacteria</taxon>
        <taxon>Pseudomonadati</taxon>
        <taxon>Campylobacterota</taxon>
        <taxon>Epsilonproteobacteria</taxon>
        <taxon>Campylobacterales</taxon>
        <taxon>Sulfurimonadaceae</taxon>
        <taxon>Sulfurimonas</taxon>
    </lineage>
</organism>
<dbReference type="SUPFAM" id="SSF109604">
    <property type="entry name" value="HD-domain/PDEase-like"/>
    <property type="match status" value="1"/>
</dbReference>
<dbReference type="InterPro" id="IPR037522">
    <property type="entry name" value="HD_GYP_dom"/>
</dbReference>
<dbReference type="CDD" id="cd00077">
    <property type="entry name" value="HDc"/>
    <property type="match status" value="1"/>
</dbReference>
<dbReference type="PANTHER" id="PTHR43155:SF2">
    <property type="entry name" value="CYCLIC DI-GMP PHOSPHODIESTERASE PA4108"/>
    <property type="match status" value="1"/>
</dbReference>
<feature type="domain" description="HD-GYP" evidence="1">
    <location>
        <begin position="113"/>
        <end position="311"/>
    </location>
</feature>
<accession>A0A7M1B121</accession>
<dbReference type="InterPro" id="IPR003607">
    <property type="entry name" value="HD/PDEase_dom"/>
</dbReference>
<dbReference type="AlphaFoldDB" id="A0A7M1B121"/>
<proteinExistence type="predicted"/>
<name>A0A7M1B121_9BACT</name>
<evidence type="ECO:0000313" key="3">
    <source>
        <dbReference type="Proteomes" id="UP000593719"/>
    </source>
</evidence>
<dbReference type="Proteomes" id="UP000593719">
    <property type="component" value="Chromosome"/>
</dbReference>
<dbReference type="Gene3D" id="1.10.3210.10">
    <property type="entry name" value="Hypothetical protein af1432"/>
    <property type="match status" value="1"/>
</dbReference>
<protein>
    <submittedName>
        <fullName evidence="2">HD domain-containing protein</fullName>
    </submittedName>
</protein>
<dbReference type="PANTHER" id="PTHR43155">
    <property type="entry name" value="CYCLIC DI-GMP PHOSPHODIESTERASE PA4108-RELATED"/>
    <property type="match status" value="1"/>
</dbReference>